<protein>
    <recommendedName>
        <fullName evidence="10">Odorant receptor</fullName>
    </recommendedName>
</protein>
<dbReference type="GO" id="GO:0007165">
    <property type="term" value="P:signal transduction"/>
    <property type="evidence" value="ECO:0007669"/>
    <property type="project" value="UniProtKB-KW"/>
</dbReference>
<comment type="subcellular location">
    <subcellularLocation>
        <location evidence="1 10">Cell membrane</location>
        <topology evidence="1 10">Multi-pass membrane protein</topology>
    </subcellularLocation>
</comment>
<feature type="transmembrane region" description="Helical" evidence="10">
    <location>
        <begin position="116"/>
        <end position="135"/>
    </location>
</feature>
<organism evidence="11 12">
    <name type="scientific">Musca domestica</name>
    <name type="common">House fly</name>
    <dbReference type="NCBI Taxonomy" id="7370"/>
    <lineage>
        <taxon>Eukaryota</taxon>
        <taxon>Metazoa</taxon>
        <taxon>Ecdysozoa</taxon>
        <taxon>Arthropoda</taxon>
        <taxon>Hexapoda</taxon>
        <taxon>Insecta</taxon>
        <taxon>Pterygota</taxon>
        <taxon>Neoptera</taxon>
        <taxon>Endopterygota</taxon>
        <taxon>Diptera</taxon>
        <taxon>Brachycera</taxon>
        <taxon>Muscomorpha</taxon>
        <taxon>Muscoidea</taxon>
        <taxon>Muscidae</taxon>
        <taxon>Musca</taxon>
    </lineage>
</organism>
<comment type="caution">
    <text evidence="10">Lacks conserved residue(s) required for the propagation of feature annotation.</text>
</comment>
<evidence type="ECO:0000256" key="2">
    <source>
        <dbReference type="ARBA" id="ARBA00022475"/>
    </source>
</evidence>
<evidence type="ECO:0000256" key="3">
    <source>
        <dbReference type="ARBA" id="ARBA00022606"/>
    </source>
</evidence>
<evidence type="ECO:0000256" key="9">
    <source>
        <dbReference type="ARBA" id="ARBA00023224"/>
    </source>
</evidence>
<dbReference type="Proteomes" id="UP001652621">
    <property type="component" value="Unplaced"/>
</dbReference>
<evidence type="ECO:0000256" key="4">
    <source>
        <dbReference type="ARBA" id="ARBA00022692"/>
    </source>
</evidence>
<keyword evidence="7 10" id="KW-0472">Membrane</keyword>
<dbReference type="CTD" id="41018"/>
<feature type="transmembrane region" description="Helical" evidence="10">
    <location>
        <begin position="74"/>
        <end position="96"/>
    </location>
</feature>
<sequence>MDPGGRSVHMLANFNRQRMTPSVYFYGGDSDVLYSEHDSGREDDVFKLQLLFMKFMGQVPMQLERRLPLGWKNVAGMFAKSYCIFCVISNLHLAILYVKTTLDMLHNGELEEITDALTMAIIYSFSTFATCYWLFNAEALNSFIGDINANYRHHSMAGLTFVSAEHSIRLAYKVTLYWLIACCVGVVCWALAPLLLRSHTLPLRCWYPFDALKPVVYEVVYATQLWCQILMGCIFGNGSALFVSVVLIMLGQFDVLYCSLKNVDYNAQLLAGGDLITLRNLQRDLPRPADDELNQYALLEEHLTDLTALRVSKPNSRPSLKEALHSSLVECVLLHQFILKSCNTLEGLFNPYCLIKSLQITLQLCLLAFVGVAGERSTMRTINLVQYLALTLSELLMFTYCGELLSSHSIRVGEAFWRSGWWLNGNLIKRDIFIFLANSKRVVVVTAGKFYRMDVQRLRSVITQAFSFLTLLQKLAEKNQ</sequence>
<dbReference type="GeneID" id="101897681"/>
<keyword evidence="2" id="KW-1003">Cell membrane</keyword>
<dbReference type="AlphaFoldDB" id="A0A9J7I1B9"/>
<evidence type="ECO:0000256" key="5">
    <source>
        <dbReference type="ARBA" id="ARBA00022725"/>
    </source>
</evidence>
<keyword evidence="3 10" id="KW-0716">Sensory transduction</keyword>
<dbReference type="Pfam" id="PF02949">
    <property type="entry name" value="7tm_6"/>
    <property type="match status" value="1"/>
</dbReference>
<dbReference type="KEGG" id="mde:101897681"/>
<evidence type="ECO:0000256" key="7">
    <source>
        <dbReference type="ARBA" id="ARBA00023136"/>
    </source>
</evidence>
<keyword evidence="8 10" id="KW-0675">Receptor</keyword>
<evidence type="ECO:0000313" key="11">
    <source>
        <dbReference type="Proteomes" id="UP001652621"/>
    </source>
</evidence>
<dbReference type="OrthoDB" id="8185860at2759"/>
<keyword evidence="9 10" id="KW-0807">Transducer</keyword>
<evidence type="ECO:0000313" key="12">
    <source>
        <dbReference type="RefSeq" id="XP_005182622.2"/>
    </source>
</evidence>
<keyword evidence="6 10" id="KW-1133">Transmembrane helix</keyword>
<feature type="transmembrane region" description="Helical" evidence="10">
    <location>
        <begin position="229"/>
        <end position="251"/>
    </location>
</feature>
<feature type="transmembrane region" description="Helical" evidence="10">
    <location>
        <begin position="176"/>
        <end position="196"/>
    </location>
</feature>
<evidence type="ECO:0000256" key="10">
    <source>
        <dbReference type="RuleBase" id="RU351113"/>
    </source>
</evidence>
<dbReference type="RefSeq" id="XP_005182622.2">
    <property type="nucleotide sequence ID" value="XM_005182565.3"/>
</dbReference>
<dbReference type="InterPro" id="IPR004117">
    <property type="entry name" value="7tm6_olfct_rcpt"/>
</dbReference>
<comment type="similarity">
    <text evidence="10">Belongs to the insect chemoreceptor superfamily. Heteromeric odorant receptor channel (TC 1.A.69) family.</text>
</comment>
<proteinExistence type="inferred from homology"/>
<evidence type="ECO:0000256" key="1">
    <source>
        <dbReference type="ARBA" id="ARBA00004651"/>
    </source>
</evidence>
<reference evidence="12" key="1">
    <citation type="submission" date="2025-08" db="UniProtKB">
        <authorList>
            <consortium name="RefSeq"/>
        </authorList>
    </citation>
    <scope>IDENTIFICATION</scope>
    <source>
        <strain evidence="12">Aabys</strain>
        <tissue evidence="12">Whole body</tissue>
    </source>
</reference>
<dbReference type="PANTHER" id="PTHR21137">
    <property type="entry name" value="ODORANT RECEPTOR"/>
    <property type="match status" value="1"/>
</dbReference>
<dbReference type="GO" id="GO:0004984">
    <property type="term" value="F:olfactory receptor activity"/>
    <property type="evidence" value="ECO:0007669"/>
    <property type="project" value="InterPro"/>
</dbReference>
<evidence type="ECO:0000256" key="8">
    <source>
        <dbReference type="ARBA" id="ARBA00023170"/>
    </source>
</evidence>
<dbReference type="GO" id="GO:0005886">
    <property type="term" value="C:plasma membrane"/>
    <property type="evidence" value="ECO:0007669"/>
    <property type="project" value="UniProtKB-SubCell"/>
</dbReference>
<dbReference type="PANTHER" id="PTHR21137:SF42">
    <property type="entry name" value="ODORANT RECEPTOR 83A"/>
    <property type="match status" value="1"/>
</dbReference>
<dbReference type="GO" id="GO:0005549">
    <property type="term" value="F:odorant binding"/>
    <property type="evidence" value="ECO:0007669"/>
    <property type="project" value="InterPro"/>
</dbReference>
<accession>A0A9J7I1B9</accession>
<keyword evidence="5 10" id="KW-0552">Olfaction</keyword>
<name>A0A9J7I1B9_MUSDO</name>
<evidence type="ECO:0000256" key="6">
    <source>
        <dbReference type="ARBA" id="ARBA00022989"/>
    </source>
</evidence>
<dbReference type="VEuPathDB" id="VectorBase:MDOMA2_004203"/>
<keyword evidence="11" id="KW-1185">Reference proteome</keyword>
<gene>
    <name evidence="12" type="primary">LOC101897681</name>
</gene>
<keyword evidence="4 10" id="KW-0812">Transmembrane</keyword>